<evidence type="ECO:0000313" key="15">
    <source>
        <dbReference type="Proteomes" id="UP000821853"/>
    </source>
</evidence>
<dbReference type="SMART" id="SM00692">
    <property type="entry name" value="DM3"/>
    <property type="match status" value="1"/>
</dbReference>
<dbReference type="Proteomes" id="UP000821853">
    <property type="component" value="Chromosome 4"/>
</dbReference>
<dbReference type="SUPFAM" id="SSF57716">
    <property type="entry name" value="Glucocorticoid receptor-like (DNA-binding domain)"/>
    <property type="match status" value="1"/>
</dbReference>
<evidence type="ECO:0000313" key="14">
    <source>
        <dbReference type="EMBL" id="KAH9374327.1"/>
    </source>
</evidence>
<keyword evidence="8 12" id="KW-0238">DNA-binding</keyword>
<name>A0A9J6GI56_HAELO</name>
<dbReference type="GO" id="GO:0005654">
    <property type="term" value="C:nucleoplasm"/>
    <property type="evidence" value="ECO:0007669"/>
    <property type="project" value="UniProtKB-SubCell"/>
</dbReference>
<evidence type="ECO:0000256" key="3">
    <source>
        <dbReference type="ARBA" id="ARBA00022723"/>
    </source>
</evidence>
<dbReference type="OrthoDB" id="6428047at2759"/>
<evidence type="ECO:0000256" key="9">
    <source>
        <dbReference type="ARBA" id="ARBA00023163"/>
    </source>
</evidence>
<dbReference type="PROSITE" id="PS50950">
    <property type="entry name" value="ZF_THAP"/>
    <property type="match status" value="1"/>
</dbReference>
<comment type="subcellular location">
    <subcellularLocation>
        <location evidence="1">Nucleus</location>
        <location evidence="1">Nucleoplasm</location>
    </subcellularLocation>
</comment>
<dbReference type="VEuPathDB" id="VectorBase:HLOH_043690"/>
<evidence type="ECO:0000256" key="10">
    <source>
        <dbReference type="ARBA" id="ARBA00023242"/>
    </source>
</evidence>
<evidence type="ECO:0000256" key="8">
    <source>
        <dbReference type="ARBA" id="ARBA00023125"/>
    </source>
</evidence>
<keyword evidence="15" id="KW-1185">Reference proteome</keyword>
<evidence type="ECO:0000256" key="7">
    <source>
        <dbReference type="ARBA" id="ARBA00023054"/>
    </source>
</evidence>
<evidence type="ECO:0000256" key="5">
    <source>
        <dbReference type="ARBA" id="ARBA00022833"/>
    </source>
</evidence>
<reference evidence="14 15" key="1">
    <citation type="journal article" date="2020" name="Cell">
        <title>Large-Scale Comparative Analyses of Tick Genomes Elucidate Their Genetic Diversity and Vector Capacities.</title>
        <authorList>
            <consortium name="Tick Genome and Microbiome Consortium (TIGMIC)"/>
            <person name="Jia N."/>
            <person name="Wang J."/>
            <person name="Shi W."/>
            <person name="Du L."/>
            <person name="Sun Y."/>
            <person name="Zhan W."/>
            <person name="Jiang J.F."/>
            <person name="Wang Q."/>
            <person name="Zhang B."/>
            <person name="Ji P."/>
            <person name="Bell-Sakyi L."/>
            <person name="Cui X.M."/>
            <person name="Yuan T.T."/>
            <person name="Jiang B.G."/>
            <person name="Yang W.F."/>
            <person name="Lam T.T."/>
            <person name="Chang Q.C."/>
            <person name="Ding S.J."/>
            <person name="Wang X.J."/>
            <person name="Zhu J.G."/>
            <person name="Ruan X.D."/>
            <person name="Zhao L."/>
            <person name="Wei J.T."/>
            <person name="Ye R.Z."/>
            <person name="Que T.C."/>
            <person name="Du C.H."/>
            <person name="Zhou Y.H."/>
            <person name="Cheng J.X."/>
            <person name="Dai P.F."/>
            <person name="Guo W.B."/>
            <person name="Han X.H."/>
            <person name="Huang E.J."/>
            <person name="Li L.F."/>
            <person name="Wei W."/>
            <person name="Gao Y.C."/>
            <person name="Liu J.Z."/>
            <person name="Shao H.Z."/>
            <person name="Wang X."/>
            <person name="Wang C.C."/>
            <person name="Yang T.C."/>
            <person name="Huo Q.B."/>
            <person name="Li W."/>
            <person name="Chen H.Y."/>
            <person name="Chen S.E."/>
            <person name="Zhou L.G."/>
            <person name="Ni X.B."/>
            <person name="Tian J.H."/>
            <person name="Sheng Y."/>
            <person name="Liu T."/>
            <person name="Pan Y.S."/>
            <person name="Xia L.Y."/>
            <person name="Li J."/>
            <person name="Zhao F."/>
            <person name="Cao W.C."/>
        </authorList>
    </citation>
    <scope>NUCLEOTIDE SEQUENCE [LARGE SCALE GENOMIC DNA]</scope>
    <source>
        <strain evidence="14">HaeL-2018</strain>
    </source>
</reference>
<accession>A0A9J6GI56</accession>
<dbReference type="PANTHER" id="PTHR46600">
    <property type="entry name" value="THAP DOMAIN-CONTAINING"/>
    <property type="match status" value="1"/>
</dbReference>
<feature type="domain" description="THAP-type" evidence="13">
    <location>
        <begin position="11"/>
        <end position="97"/>
    </location>
</feature>
<keyword evidence="6" id="KW-0805">Transcription regulation</keyword>
<evidence type="ECO:0000259" key="13">
    <source>
        <dbReference type="PROSITE" id="PS50950"/>
    </source>
</evidence>
<dbReference type="AlphaFoldDB" id="A0A9J6GI56"/>
<dbReference type="GO" id="GO:0008270">
    <property type="term" value="F:zinc ion binding"/>
    <property type="evidence" value="ECO:0007669"/>
    <property type="project" value="UniProtKB-KW"/>
</dbReference>
<keyword evidence="4 12" id="KW-0863">Zinc-finger</keyword>
<keyword evidence="3" id="KW-0479">Metal-binding</keyword>
<dbReference type="InterPro" id="IPR006612">
    <property type="entry name" value="THAP_Znf"/>
</dbReference>
<evidence type="ECO:0000256" key="2">
    <source>
        <dbReference type="ARBA" id="ARBA00006177"/>
    </source>
</evidence>
<evidence type="ECO:0000256" key="11">
    <source>
        <dbReference type="ARBA" id="ARBA00023306"/>
    </source>
</evidence>
<keyword evidence="11" id="KW-0131">Cell cycle</keyword>
<sequence length="109" mass="12335">MRSSESVAADRPARPWCTVAYRTVSHSQVGTQASSFHQFPSDAELVAKWLKNISRQNLVVNDKSVSTVVCSRHFLSTDYVPGCRIRKLLPGALLTKHSCTFQAQMYWKY</sequence>
<evidence type="ECO:0000256" key="6">
    <source>
        <dbReference type="ARBA" id="ARBA00023015"/>
    </source>
</evidence>
<dbReference type="InterPro" id="IPR038441">
    <property type="entry name" value="THAP_Znf_sf"/>
</dbReference>
<dbReference type="GO" id="GO:0043565">
    <property type="term" value="F:sequence-specific DNA binding"/>
    <property type="evidence" value="ECO:0007669"/>
    <property type="project" value="InterPro"/>
</dbReference>
<organism evidence="14 15">
    <name type="scientific">Haemaphysalis longicornis</name>
    <name type="common">Bush tick</name>
    <dbReference type="NCBI Taxonomy" id="44386"/>
    <lineage>
        <taxon>Eukaryota</taxon>
        <taxon>Metazoa</taxon>
        <taxon>Ecdysozoa</taxon>
        <taxon>Arthropoda</taxon>
        <taxon>Chelicerata</taxon>
        <taxon>Arachnida</taxon>
        <taxon>Acari</taxon>
        <taxon>Parasitiformes</taxon>
        <taxon>Ixodida</taxon>
        <taxon>Ixodoidea</taxon>
        <taxon>Ixodidae</taxon>
        <taxon>Haemaphysalinae</taxon>
        <taxon>Haemaphysalis</taxon>
    </lineage>
</organism>
<dbReference type="Gene3D" id="6.20.210.20">
    <property type="entry name" value="THAP domain"/>
    <property type="match status" value="1"/>
</dbReference>
<keyword evidence="7" id="KW-0175">Coiled coil</keyword>
<dbReference type="Pfam" id="PF05485">
    <property type="entry name" value="THAP"/>
    <property type="match status" value="1"/>
</dbReference>
<keyword evidence="9" id="KW-0804">Transcription</keyword>
<comment type="similarity">
    <text evidence="2">Belongs to the THAP1 family.</text>
</comment>
<evidence type="ECO:0000256" key="1">
    <source>
        <dbReference type="ARBA" id="ARBA00004642"/>
    </source>
</evidence>
<proteinExistence type="inferred from homology"/>
<dbReference type="InterPro" id="IPR026516">
    <property type="entry name" value="THAP1/10"/>
</dbReference>
<evidence type="ECO:0000256" key="12">
    <source>
        <dbReference type="PROSITE-ProRule" id="PRU00309"/>
    </source>
</evidence>
<keyword evidence="10" id="KW-0539">Nucleus</keyword>
<evidence type="ECO:0000256" key="4">
    <source>
        <dbReference type="ARBA" id="ARBA00022771"/>
    </source>
</evidence>
<protein>
    <recommendedName>
        <fullName evidence="13">THAP-type domain-containing protein</fullName>
    </recommendedName>
</protein>
<gene>
    <name evidence="14" type="ORF">HPB48_012898</name>
</gene>
<dbReference type="EMBL" id="JABSTR010000006">
    <property type="protein sequence ID" value="KAH9374327.1"/>
    <property type="molecule type" value="Genomic_DNA"/>
</dbReference>
<keyword evidence="5" id="KW-0862">Zinc</keyword>
<dbReference type="PANTHER" id="PTHR46600:SF1">
    <property type="entry name" value="THAP DOMAIN-CONTAINING PROTEIN 1"/>
    <property type="match status" value="1"/>
</dbReference>
<comment type="caution">
    <text evidence="14">The sequence shown here is derived from an EMBL/GenBank/DDBJ whole genome shotgun (WGS) entry which is preliminary data.</text>
</comment>